<evidence type="ECO:0000313" key="13">
    <source>
        <dbReference type="Ensembl" id="ENSSFAP00005028744.1"/>
    </source>
</evidence>
<feature type="compositionally biased region" description="Basic and acidic residues" evidence="11">
    <location>
        <begin position="81"/>
        <end position="94"/>
    </location>
</feature>
<organism evidence="13 14">
    <name type="scientific">Salarias fasciatus</name>
    <name type="common">Jewelled blenny</name>
    <name type="synonym">Blennius fasciatus</name>
    <dbReference type="NCBI Taxonomy" id="181472"/>
    <lineage>
        <taxon>Eukaryota</taxon>
        <taxon>Metazoa</taxon>
        <taxon>Chordata</taxon>
        <taxon>Craniata</taxon>
        <taxon>Vertebrata</taxon>
        <taxon>Euteleostomi</taxon>
        <taxon>Actinopterygii</taxon>
        <taxon>Neopterygii</taxon>
        <taxon>Teleostei</taxon>
        <taxon>Neoteleostei</taxon>
        <taxon>Acanthomorphata</taxon>
        <taxon>Ovalentaria</taxon>
        <taxon>Blenniimorphae</taxon>
        <taxon>Blenniiformes</taxon>
        <taxon>Blennioidei</taxon>
        <taxon>Blenniidae</taxon>
        <taxon>Salariinae</taxon>
        <taxon>Salarias</taxon>
    </lineage>
</organism>
<dbReference type="GO" id="GO:0003073">
    <property type="term" value="P:regulation of systemic arterial blood pressure"/>
    <property type="evidence" value="ECO:0007669"/>
    <property type="project" value="TreeGrafter"/>
</dbReference>
<keyword evidence="8" id="KW-1015">Disulfide bond</keyword>
<evidence type="ECO:0000256" key="9">
    <source>
        <dbReference type="ARBA" id="ARBA00023472"/>
    </source>
</evidence>
<evidence type="ECO:0000256" key="1">
    <source>
        <dbReference type="ARBA" id="ARBA00004613"/>
    </source>
</evidence>
<evidence type="ECO:0000256" key="12">
    <source>
        <dbReference type="SAM" id="SignalP"/>
    </source>
</evidence>
<dbReference type="Ensembl" id="ENSSFAT00005029808.1">
    <property type="protein sequence ID" value="ENSSFAP00005028744.1"/>
    <property type="gene ID" value="ENSSFAG00005014634.1"/>
</dbReference>
<keyword evidence="4" id="KW-0165">Cleavage on pair of basic residues</keyword>
<proteinExistence type="inferred from homology"/>
<keyword evidence="7" id="KW-0027">Amidation</keyword>
<dbReference type="InterPro" id="IPR051665">
    <property type="entry name" value="Adrenomedullin-reg_peptide"/>
</dbReference>
<dbReference type="InterPro" id="IPR021116">
    <property type="entry name" value="Calcitonin/adrenomedullin"/>
</dbReference>
<dbReference type="AlphaFoldDB" id="A0A672HIH6"/>
<protein>
    <recommendedName>
        <fullName evidence="9">Pro-adrenomedullin</fullName>
    </recommendedName>
</protein>
<evidence type="ECO:0000256" key="6">
    <source>
        <dbReference type="ARBA" id="ARBA00022729"/>
    </source>
</evidence>
<feature type="region of interest" description="Disordered" evidence="11">
    <location>
        <begin position="81"/>
        <end position="107"/>
    </location>
</feature>
<evidence type="ECO:0000256" key="5">
    <source>
        <dbReference type="ARBA" id="ARBA00022702"/>
    </source>
</evidence>
<comment type="similarity">
    <text evidence="2">Belongs to the adrenomedullin family.</text>
</comment>
<evidence type="ECO:0000256" key="3">
    <source>
        <dbReference type="ARBA" id="ARBA00022525"/>
    </source>
</evidence>
<dbReference type="Proteomes" id="UP000472267">
    <property type="component" value="Chromosome 7"/>
</dbReference>
<dbReference type="Pfam" id="PF00214">
    <property type="entry name" value="Calc_CGRP_IAPP"/>
    <property type="match status" value="1"/>
</dbReference>
<keyword evidence="14" id="KW-1185">Reference proteome</keyword>
<dbReference type="GO" id="GO:0005615">
    <property type="term" value="C:extracellular space"/>
    <property type="evidence" value="ECO:0007669"/>
    <property type="project" value="TreeGrafter"/>
</dbReference>
<keyword evidence="6 12" id="KW-0732">Signal</keyword>
<comment type="function">
    <text evidence="10">ADM function is mediated by the CALCRL-RAMP2 and CALCRL-RAMP3 receptor complexes with ADM showing the highest potency for the CALCRL-RAMP2 complex.</text>
</comment>
<reference evidence="13" key="3">
    <citation type="submission" date="2025-09" db="UniProtKB">
        <authorList>
            <consortium name="Ensembl"/>
        </authorList>
    </citation>
    <scope>IDENTIFICATION</scope>
</reference>
<dbReference type="GO" id="GO:0031700">
    <property type="term" value="F:adrenomedullin receptor binding"/>
    <property type="evidence" value="ECO:0007669"/>
    <property type="project" value="TreeGrafter"/>
</dbReference>
<evidence type="ECO:0000256" key="11">
    <source>
        <dbReference type="SAM" id="MobiDB-lite"/>
    </source>
</evidence>
<sequence length="154" mass="17436">MRLSVQTFLCCCVFATVLGPALGPLEKGSLLTPTWFLLTSSPSFSAVPHMRPKRSTPPKASGCIFITCVYHDLVHRLHDLSNKQDKDKVPEKKLGCNGYGRRRREEAPDWPFAPELCSSDRTEQRLSREEETVLCPQRIPEALQRAECDQQTHI</sequence>
<evidence type="ECO:0000256" key="4">
    <source>
        <dbReference type="ARBA" id="ARBA00022685"/>
    </source>
</evidence>
<evidence type="ECO:0000256" key="8">
    <source>
        <dbReference type="ARBA" id="ARBA00023157"/>
    </source>
</evidence>
<dbReference type="GO" id="GO:0010460">
    <property type="term" value="P:positive regulation of heart rate"/>
    <property type="evidence" value="ECO:0007669"/>
    <property type="project" value="TreeGrafter"/>
</dbReference>
<evidence type="ECO:0000256" key="2">
    <source>
        <dbReference type="ARBA" id="ARBA00010575"/>
    </source>
</evidence>
<evidence type="ECO:0000256" key="7">
    <source>
        <dbReference type="ARBA" id="ARBA00022815"/>
    </source>
</evidence>
<dbReference type="GO" id="GO:1990410">
    <property type="term" value="P:adrenomedullin receptor signaling pathway"/>
    <property type="evidence" value="ECO:0007669"/>
    <property type="project" value="TreeGrafter"/>
</dbReference>
<dbReference type="OMA" id="CIFITCV"/>
<keyword evidence="5" id="KW-0372">Hormone</keyword>
<dbReference type="PANTHER" id="PTHR23414">
    <property type="entry name" value="ADRENOMEDULLIN, ADM"/>
    <property type="match status" value="1"/>
</dbReference>
<keyword evidence="3" id="KW-0964">Secreted</keyword>
<evidence type="ECO:0000313" key="14">
    <source>
        <dbReference type="Proteomes" id="UP000472267"/>
    </source>
</evidence>
<dbReference type="PRINTS" id="PR00801">
    <property type="entry name" value="ADRENOMEDULN"/>
</dbReference>
<feature type="chain" id="PRO_5025583344" description="Pro-adrenomedullin" evidence="12">
    <location>
        <begin position="24"/>
        <end position="154"/>
    </location>
</feature>
<feature type="signal peptide" evidence="12">
    <location>
        <begin position="1"/>
        <end position="23"/>
    </location>
</feature>
<evidence type="ECO:0000256" key="10">
    <source>
        <dbReference type="ARBA" id="ARBA00049577"/>
    </source>
</evidence>
<accession>A0A672HIH6</accession>
<dbReference type="InterPro" id="IPR001710">
    <property type="entry name" value="Pro-ADM"/>
</dbReference>
<reference evidence="13" key="2">
    <citation type="submission" date="2025-08" db="UniProtKB">
        <authorList>
            <consortium name="Ensembl"/>
        </authorList>
    </citation>
    <scope>IDENTIFICATION</scope>
</reference>
<dbReference type="InParanoid" id="A0A672HIH6"/>
<dbReference type="GO" id="GO:0005179">
    <property type="term" value="F:hormone activity"/>
    <property type="evidence" value="ECO:0007669"/>
    <property type="project" value="UniProtKB-KW"/>
</dbReference>
<dbReference type="GO" id="GO:0007189">
    <property type="term" value="P:adenylate cyclase-activating G protein-coupled receptor signaling pathway"/>
    <property type="evidence" value="ECO:0007669"/>
    <property type="project" value="TreeGrafter"/>
</dbReference>
<dbReference type="PANTHER" id="PTHR23414:SF3">
    <property type="entry name" value="PRO-ADRENOMEDULLIN"/>
    <property type="match status" value="1"/>
</dbReference>
<comment type="subcellular location">
    <subcellularLocation>
        <location evidence="1">Secreted</location>
    </subcellularLocation>
</comment>
<name>A0A672HIH6_SALFA</name>
<reference evidence="13" key="1">
    <citation type="submission" date="2019-06" db="EMBL/GenBank/DDBJ databases">
        <authorList>
            <consortium name="Wellcome Sanger Institute Data Sharing"/>
        </authorList>
    </citation>
    <scope>NUCLEOTIDE SEQUENCE [LARGE SCALE GENOMIC DNA]</scope>
</reference>